<evidence type="ECO:0000313" key="2">
    <source>
        <dbReference type="EMBL" id="KAJ5204967.1"/>
    </source>
</evidence>
<dbReference type="OrthoDB" id="4179406at2759"/>
<feature type="compositionally biased region" description="Basic and acidic residues" evidence="1">
    <location>
        <begin position="42"/>
        <end position="55"/>
    </location>
</feature>
<gene>
    <name evidence="2" type="ORF">N7498_005846</name>
</gene>
<reference evidence="2" key="2">
    <citation type="journal article" date="2023" name="IMA Fungus">
        <title>Comparative genomic study of the Penicillium genus elucidates a diverse pangenome and 15 lateral gene transfer events.</title>
        <authorList>
            <person name="Petersen C."/>
            <person name="Sorensen T."/>
            <person name="Nielsen M.R."/>
            <person name="Sondergaard T.E."/>
            <person name="Sorensen J.L."/>
            <person name="Fitzpatrick D.A."/>
            <person name="Frisvad J.C."/>
            <person name="Nielsen K.L."/>
        </authorList>
    </citation>
    <scope>NUCLEOTIDE SEQUENCE</scope>
    <source>
        <strain evidence="2">IBT 15544</strain>
    </source>
</reference>
<evidence type="ECO:0000313" key="3">
    <source>
        <dbReference type="Proteomes" id="UP001150904"/>
    </source>
</evidence>
<name>A0A9W9MPK2_9EURO</name>
<feature type="region of interest" description="Disordered" evidence="1">
    <location>
        <begin position="20"/>
        <end position="67"/>
    </location>
</feature>
<dbReference type="Proteomes" id="UP001150904">
    <property type="component" value="Unassembled WGS sequence"/>
</dbReference>
<feature type="compositionally biased region" description="Basic and acidic residues" evidence="1">
    <location>
        <begin position="24"/>
        <end position="33"/>
    </location>
</feature>
<sequence length="456" mass="50405">MAEPRTPDRSALEESWVIASTTSIKDKEPKVHDPASPTPQPKAERHKDRNKDRNTTESTESLTSSSWTLTGPELIMPSICDMPISEASWVAPVRSNDQSGMRKRRKVSPKRGPQEQQDPGAGSSDPSIVSFKRKSPSLRSKLAKLCPVRHDSIRIVINCFLIAGILHLLVLPELIQQSQDFFCQLPVLKSTYPDSCVRLIPRPLNPSSPIISPEDTIVSAQTHLESIFTSTLETLSPLAHILKESESMLADLQSQLQSTLPDVRNALDLEFQGSEQALRAATWEFDSIRADLRSAIDSLLSSPLAQESGAPSFARDTRLAAQFQRRAQYLDRLRAQLRSKADSLDTRFATLDDHLEAVDGIVMREERRAALAGDVNSKRGIQSVLQSLSSYAFGGDLFRARSDSTDGQTENPSNAPQPTLALLRLAATHHRPVADSVLRLSQQLRDAQRGRPGSTW</sequence>
<keyword evidence="3" id="KW-1185">Reference proteome</keyword>
<accession>A0A9W9MPK2</accession>
<protein>
    <submittedName>
        <fullName evidence="2">Uncharacterized protein</fullName>
    </submittedName>
</protein>
<proteinExistence type="predicted"/>
<dbReference type="RefSeq" id="XP_058309446.1">
    <property type="nucleotide sequence ID" value="XM_058452908.1"/>
</dbReference>
<feature type="region of interest" description="Disordered" evidence="1">
    <location>
        <begin position="91"/>
        <end position="130"/>
    </location>
</feature>
<dbReference type="AlphaFoldDB" id="A0A9W9MPK2"/>
<evidence type="ECO:0000256" key="1">
    <source>
        <dbReference type="SAM" id="MobiDB-lite"/>
    </source>
</evidence>
<dbReference type="GeneID" id="83180209"/>
<dbReference type="EMBL" id="JAPQKR010000012">
    <property type="protein sequence ID" value="KAJ5204967.1"/>
    <property type="molecule type" value="Genomic_DNA"/>
</dbReference>
<comment type="caution">
    <text evidence="2">The sequence shown here is derived from an EMBL/GenBank/DDBJ whole genome shotgun (WGS) entry which is preliminary data.</text>
</comment>
<reference evidence="2" key="1">
    <citation type="submission" date="2022-12" db="EMBL/GenBank/DDBJ databases">
        <authorList>
            <person name="Petersen C."/>
        </authorList>
    </citation>
    <scope>NUCLEOTIDE SEQUENCE</scope>
    <source>
        <strain evidence="2">IBT 15544</strain>
    </source>
</reference>
<organism evidence="2 3">
    <name type="scientific">Penicillium cinerascens</name>
    <dbReference type="NCBI Taxonomy" id="70096"/>
    <lineage>
        <taxon>Eukaryota</taxon>
        <taxon>Fungi</taxon>
        <taxon>Dikarya</taxon>
        <taxon>Ascomycota</taxon>
        <taxon>Pezizomycotina</taxon>
        <taxon>Eurotiomycetes</taxon>
        <taxon>Eurotiomycetidae</taxon>
        <taxon>Eurotiales</taxon>
        <taxon>Aspergillaceae</taxon>
        <taxon>Penicillium</taxon>
    </lineage>
</organism>
<feature type="compositionally biased region" description="Low complexity" evidence="1">
    <location>
        <begin position="56"/>
        <end position="67"/>
    </location>
</feature>